<dbReference type="Pfam" id="PF09955">
    <property type="entry name" value="DUF2189"/>
    <property type="match status" value="1"/>
</dbReference>
<gene>
    <name evidence="2" type="ORF">GPA21_04485</name>
</gene>
<evidence type="ECO:0000256" key="1">
    <source>
        <dbReference type="SAM" id="Phobius"/>
    </source>
</evidence>
<feature type="transmembrane region" description="Helical" evidence="1">
    <location>
        <begin position="34"/>
        <end position="52"/>
    </location>
</feature>
<proteinExistence type="predicted"/>
<evidence type="ECO:0000313" key="3">
    <source>
        <dbReference type="Proteomes" id="UP000599523"/>
    </source>
</evidence>
<comment type="caution">
    <text evidence="2">The sequence shown here is derived from an EMBL/GenBank/DDBJ whole genome shotgun (WGS) entry which is preliminary data.</text>
</comment>
<dbReference type="EMBL" id="WTVM01000017">
    <property type="protein sequence ID" value="NMG02228.1"/>
    <property type="molecule type" value="Genomic_DNA"/>
</dbReference>
<reference evidence="2" key="1">
    <citation type="submission" date="2019-12" db="EMBL/GenBank/DDBJ databases">
        <title>Comparative genomics gives insights into the taxonomy of the Azoarcus-Aromatoleum group and reveals separate origins of nif in the plant-associated Azoarcus and non-plant-associated Aromatoleum sub-groups.</title>
        <authorList>
            <person name="Lafos M."/>
            <person name="Maluk M."/>
            <person name="Batista M."/>
            <person name="Junghare M."/>
            <person name="Carmona M."/>
            <person name="Faoro H."/>
            <person name="Cruz L.M."/>
            <person name="Battistoni F."/>
            <person name="De Souza E."/>
            <person name="Pedrosa F."/>
            <person name="Chen W.-M."/>
            <person name="Poole P.S."/>
            <person name="Dixon R.A."/>
            <person name="James E.K."/>
        </authorList>
    </citation>
    <scope>NUCLEOTIDE SEQUENCE</scope>
    <source>
        <strain evidence="2">NSC3</strain>
    </source>
</reference>
<feature type="transmembrane region" description="Helical" evidence="1">
    <location>
        <begin position="151"/>
        <end position="174"/>
    </location>
</feature>
<name>A0A972J9P7_9RHOO</name>
<sequence>MQSELRPRSISAASVPRALAAGWQIFRACTGVSMAYAAIFAVIGVMLLWGVARIGLAPLAWSLAGGFLLVGPVVLAGFLSLSAAVRAGRKPGWGDVIHGYRQVPRGLVGLSAVCVLLYIIWLTDAGILYSFMVGDTGAGWRMMLPVSEELLRFQLGAWFMGSVFALIVFCISAYSVPLLVERRAALVAGVAASVKAVFGSPVASLVWALVLGAAVIVAIVLPPVLTVILPVLAFAGEALYREVFPG</sequence>
<feature type="transmembrane region" description="Helical" evidence="1">
    <location>
        <begin position="186"/>
        <end position="210"/>
    </location>
</feature>
<dbReference type="InterPro" id="IPR018692">
    <property type="entry name" value="DUF2189"/>
</dbReference>
<protein>
    <submittedName>
        <fullName evidence="2">DUF2189 domain-containing protein</fullName>
    </submittedName>
</protein>
<dbReference type="AlphaFoldDB" id="A0A972J9P7"/>
<feature type="transmembrane region" description="Helical" evidence="1">
    <location>
        <begin position="216"/>
        <end position="240"/>
    </location>
</feature>
<keyword evidence="1" id="KW-1133">Transmembrane helix</keyword>
<keyword evidence="3" id="KW-1185">Reference proteome</keyword>
<keyword evidence="1" id="KW-0812">Transmembrane</keyword>
<dbReference type="RefSeq" id="WP_168987017.1">
    <property type="nucleotide sequence ID" value="NZ_CAWPHM010000088.1"/>
</dbReference>
<accession>A0A972J9P7</accession>
<evidence type="ECO:0000313" key="2">
    <source>
        <dbReference type="EMBL" id="NMG02228.1"/>
    </source>
</evidence>
<keyword evidence="1" id="KW-0472">Membrane</keyword>
<feature type="transmembrane region" description="Helical" evidence="1">
    <location>
        <begin position="58"/>
        <end position="85"/>
    </location>
</feature>
<feature type="transmembrane region" description="Helical" evidence="1">
    <location>
        <begin position="106"/>
        <end position="131"/>
    </location>
</feature>
<organism evidence="2 3">
    <name type="scientific">Azoarcus taiwanensis</name>
    <dbReference type="NCBI Taxonomy" id="666964"/>
    <lineage>
        <taxon>Bacteria</taxon>
        <taxon>Pseudomonadati</taxon>
        <taxon>Pseudomonadota</taxon>
        <taxon>Betaproteobacteria</taxon>
        <taxon>Rhodocyclales</taxon>
        <taxon>Zoogloeaceae</taxon>
        <taxon>Azoarcus</taxon>
    </lineage>
</organism>
<dbReference type="Proteomes" id="UP000599523">
    <property type="component" value="Unassembled WGS sequence"/>
</dbReference>